<evidence type="ECO:0000256" key="1">
    <source>
        <dbReference type="ARBA" id="ARBA00001966"/>
    </source>
</evidence>
<evidence type="ECO:0000256" key="2">
    <source>
        <dbReference type="ARBA" id="ARBA00022485"/>
    </source>
</evidence>
<reference evidence="7" key="1">
    <citation type="journal article" date="2014" name="Front. Microbiol.">
        <title>High frequency of phylogenetically diverse reductive dehalogenase-homologous genes in deep subseafloor sedimentary metagenomes.</title>
        <authorList>
            <person name="Kawai M."/>
            <person name="Futagami T."/>
            <person name="Toyoda A."/>
            <person name="Takaki Y."/>
            <person name="Nishi S."/>
            <person name="Hori S."/>
            <person name="Arai W."/>
            <person name="Tsubouchi T."/>
            <person name="Morono Y."/>
            <person name="Uchiyama I."/>
            <person name="Ito T."/>
            <person name="Fujiyama A."/>
            <person name="Inagaki F."/>
            <person name="Takami H."/>
        </authorList>
    </citation>
    <scope>NUCLEOTIDE SEQUENCE</scope>
    <source>
        <strain evidence="7">Expedition CK06-06</strain>
    </source>
</reference>
<comment type="caution">
    <text evidence="7">The sequence shown here is derived from an EMBL/GenBank/DDBJ whole genome shotgun (WGS) entry which is preliminary data.</text>
</comment>
<dbReference type="PANTHER" id="PTHR30352">
    <property type="entry name" value="PYRUVATE FORMATE-LYASE-ACTIVATING ENZYME"/>
    <property type="match status" value="1"/>
</dbReference>
<name>X1MDR0_9ZZZZ</name>
<comment type="cofactor">
    <cofactor evidence="1">
        <name>[4Fe-4S] cluster</name>
        <dbReference type="ChEBI" id="CHEBI:49883"/>
    </cofactor>
</comment>
<proteinExistence type="predicted"/>
<dbReference type="PANTHER" id="PTHR30352:SF4">
    <property type="entry name" value="PYRUVATE FORMATE-LYASE 2-ACTIVATING ENZYME"/>
    <property type="match status" value="1"/>
</dbReference>
<evidence type="ECO:0000256" key="4">
    <source>
        <dbReference type="ARBA" id="ARBA00022723"/>
    </source>
</evidence>
<keyword evidence="5" id="KW-0408">Iron</keyword>
<keyword evidence="2" id="KW-0004">4Fe-4S</keyword>
<organism evidence="7">
    <name type="scientific">marine sediment metagenome</name>
    <dbReference type="NCBI Taxonomy" id="412755"/>
    <lineage>
        <taxon>unclassified sequences</taxon>
        <taxon>metagenomes</taxon>
        <taxon>ecological metagenomes</taxon>
    </lineage>
</organism>
<keyword evidence="4" id="KW-0479">Metal-binding</keyword>
<evidence type="ECO:0000256" key="3">
    <source>
        <dbReference type="ARBA" id="ARBA00022691"/>
    </source>
</evidence>
<dbReference type="EMBL" id="BARV01006710">
    <property type="protein sequence ID" value="GAI16231.1"/>
    <property type="molecule type" value="Genomic_DNA"/>
</dbReference>
<evidence type="ECO:0000256" key="6">
    <source>
        <dbReference type="ARBA" id="ARBA00023014"/>
    </source>
</evidence>
<accession>X1MDR0</accession>
<dbReference type="AlphaFoldDB" id="X1MDR0"/>
<keyword evidence="3" id="KW-0949">S-adenosyl-L-methionine</keyword>
<gene>
    <name evidence="7" type="ORF">S06H3_13748</name>
</gene>
<sequence length="108" mass="12178">RGVCSADCLEKVLPYADTVLFDLKEVDTGKHYDFTGQHNQRVFDNLLYIRNYIADRAPEKVLWIRTPLIPGATASCDNITGIGAFIAQNLAGIVQRWELCAFNNLCRM</sequence>
<dbReference type="GO" id="GO:0051539">
    <property type="term" value="F:4 iron, 4 sulfur cluster binding"/>
    <property type="evidence" value="ECO:0007669"/>
    <property type="project" value="UniProtKB-KW"/>
</dbReference>
<keyword evidence="6" id="KW-0411">Iron-sulfur</keyword>
<evidence type="ECO:0000256" key="5">
    <source>
        <dbReference type="ARBA" id="ARBA00023004"/>
    </source>
</evidence>
<protein>
    <submittedName>
        <fullName evidence="7">Uncharacterized protein</fullName>
    </submittedName>
</protein>
<dbReference type="InterPro" id="IPR034457">
    <property type="entry name" value="Organic_radical-activating"/>
</dbReference>
<evidence type="ECO:0000313" key="7">
    <source>
        <dbReference type="EMBL" id="GAI16231.1"/>
    </source>
</evidence>
<feature type="non-terminal residue" evidence="7">
    <location>
        <position position="1"/>
    </location>
</feature>
<dbReference type="Gene3D" id="3.80.30.10">
    <property type="entry name" value="pyruvate-formate lyase- activating enzyme"/>
    <property type="match status" value="1"/>
</dbReference>
<dbReference type="GO" id="GO:0046872">
    <property type="term" value="F:metal ion binding"/>
    <property type="evidence" value="ECO:0007669"/>
    <property type="project" value="UniProtKB-KW"/>
</dbReference>